<accession>A0A940PFL5</accession>
<comment type="caution">
    <text evidence="1">The sequence shown here is derived from an EMBL/GenBank/DDBJ whole genome shotgun (WGS) entry which is preliminary data.</text>
</comment>
<dbReference type="EMBL" id="JAEEGA010000014">
    <property type="protein sequence ID" value="MBP1043068.1"/>
    <property type="molecule type" value="Genomic_DNA"/>
</dbReference>
<name>A0A940PFL5_9ENTE</name>
<protein>
    <submittedName>
        <fullName evidence="1">Uncharacterized protein</fullName>
    </submittedName>
</protein>
<gene>
    <name evidence="1" type="ORF">I6N95_18795</name>
</gene>
<dbReference type="AlphaFoldDB" id="A0A940PFL5"/>
<organism evidence="1 2">
    <name type="scientific">Vagococcus allomyrinae</name>
    <dbReference type="NCBI Taxonomy" id="2794353"/>
    <lineage>
        <taxon>Bacteria</taxon>
        <taxon>Bacillati</taxon>
        <taxon>Bacillota</taxon>
        <taxon>Bacilli</taxon>
        <taxon>Lactobacillales</taxon>
        <taxon>Enterococcaceae</taxon>
        <taxon>Vagococcus</taxon>
    </lineage>
</organism>
<keyword evidence="2" id="KW-1185">Reference proteome</keyword>
<sequence>MIKRCYLKVNPNLLDSFLQFTSIDTSQLEINRIMQADKKRNMAHKYDESVVLEWGLS</sequence>
<reference evidence="1" key="1">
    <citation type="submission" date="2020-12" db="EMBL/GenBank/DDBJ databases">
        <title>Vagococcus allomyrinae sp. nov. and Enterococcus lavae sp. nov., isolated from the larvae of Allomyrina dichotoma.</title>
        <authorList>
            <person name="Lee S.D."/>
        </authorList>
    </citation>
    <scope>NUCLEOTIDE SEQUENCE</scope>
    <source>
        <strain evidence="1">BWB3-3</strain>
    </source>
</reference>
<proteinExistence type="predicted"/>
<dbReference type="RefSeq" id="WP_209530881.1">
    <property type="nucleotide sequence ID" value="NZ_JAEEGA010000014.1"/>
</dbReference>
<dbReference type="Proteomes" id="UP000674938">
    <property type="component" value="Unassembled WGS sequence"/>
</dbReference>
<evidence type="ECO:0000313" key="1">
    <source>
        <dbReference type="EMBL" id="MBP1043068.1"/>
    </source>
</evidence>
<evidence type="ECO:0000313" key="2">
    <source>
        <dbReference type="Proteomes" id="UP000674938"/>
    </source>
</evidence>